<evidence type="ECO:0000313" key="5">
    <source>
        <dbReference type="EMBL" id="TLS51308.1"/>
    </source>
</evidence>
<dbReference type="InterPro" id="IPR018060">
    <property type="entry name" value="HTH_AraC"/>
</dbReference>
<dbReference type="SUPFAM" id="SSF53807">
    <property type="entry name" value="Helical backbone' metal receptor"/>
    <property type="match status" value="1"/>
</dbReference>
<organism evidence="5 6">
    <name type="scientific">Paenibacillus antri</name>
    <dbReference type="NCBI Taxonomy" id="2582848"/>
    <lineage>
        <taxon>Bacteria</taxon>
        <taxon>Bacillati</taxon>
        <taxon>Bacillota</taxon>
        <taxon>Bacilli</taxon>
        <taxon>Bacillales</taxon>
        <taxon>Paenibacillaceae</taxon>
        <taxon>Paenibacillus</taxon>
    </lineage>
</organism>
<dbReference type="Pfam" id="PF12833">
    <property type="entry name" value="HTH_18"/>
    <property type="match status" value="1"/>
</dbReference>
<protein>
    <submittedName>
        <fullName evidence="5">Helix-turn-helix domain-containing protein</fullName>
    </submittedName>
</protein>
<comment type="caution">
    <text evidence="5">The sequence shown here is derived from an EMBL/GenBank/DDBJ whole genome shotgun (WGS) entry which is preliminary data.</text>
</comment>
<keyword evidence="3" id="KW-0804">Transcription</keyword>
<dbReference type="AlphaFoldDB" id="A0A5R9GD60"/>
<keyword evidence="1" id="KW-0805">Transcription regulation</keyword>
<evidence type="ECO:0000256" key="2">
    <source>
        <dbReference type="ARBA" id="ARBA00023125"/>
    </source>
</evidence>
<gene>
    <name evidence="5" type="ORF">FE782_16415</name>
</gene>
<dbReference type="InterPro" id="IPR018062">
    <property type="entry name" value="HTH_AraC-typ_CS"/>
</dbReference>
<sequence length="513" mass="56464">MLSYLDTTLVRVPESGRVDVAGDEAPRFGFVQREHVSATMEDEAADFAAASGDWFFVPSRRRLTLYNPGPAPADVLLVRFRASEAVPAWPANEGGSRTFRLPRSRAPAEAFAASAGAGRFEALPLETRLERQAHLHAVAAACVAAARAAALSAEDPLHRHVEEARRAIRDRFDEHLDMEELARLSGASPSRFYQAFREHTGFSPHKLLTAVRLNASLARLSNAPASIMAVAHSVGYADELYFSRLFKKHMGVSPSEYASRANRRIANLCPVFEGDLAALGIASAFAPPRGWEARAEELLPNLRAAKPDIIFTHPVPDDIQAELEMIAPVERIVWKGPEAPSWKERLVRIASSLELPGVAERWLSLFETKASNARTHVNEKLGGAPFLLVGAYAGGFRVFGPQRKKMSDLFYSELGFAPPPEALGLGFLDTERIEDVAALPCDNVLFLLPDSLPVSFGFRLAAEWRERKSGRTACLLIRHSDPSLYNAAFYESLLDQTVNQLLRGDVLKSPYEK</sequence>
<dbReference type="EMBL" id="VCIW01000010">
    <property type="protein sequence ID" value="TLS51308.1"/>
    <property type="molecule type" value="Genomic_DNA"/>
</dbReference>
<dbReference type="SMART" id="SM00342">
    <property type="entry name" value="HTH_ARAC"/>
    <property type="match status" value="1"/>
</dbReference>
<dbReference type="InterPro" id="IPR009057">
    <property type="entry name" value="Homeodomain-like_sf"/>
</dbReference>
<proteinExistence type="predicted"/>
<dbReference type="PANTHER" id="PTHR46796">
    <property type="entry name" value="HTH-TYPE TRANSCRIPTIONAL ACTIVATOR RHAS-RELATED"/>
    <property type="match status" value="1"/>
</dbReference>
<dbReference type="Gene3D" id="3.40.50.1980">
    <property type="entry name" value="Nitrogenase molybdenum iron protein domain"/>
    <property type="match status" value="1"/>
</dbReference>
<dbReference type="Proteomes" id="UP000309676">
    <property type="component" value="Unassembled WGS sequence"/>
</dbReference>
<dbReference type="OrthoDB" id="9807321at2"/>
<reference evidence="5 6" key="1">
    <citation type="submission" date="2019-05" db="EMBL/GenBank/DDBJ databases">
        <authorList>
            <person name="Narsing Rao M.P."/>
            <person name="Li W.J."/>
        </authorList>
    </citation>
    <scope>NUCLEOTIDE SEQUENCE [LARGE SCALE GENOMIC DNA]</scope>
    <source>
        <strain evidence="5 6">SYSU_K30003</strain>
    </source>
</reference>
<evidence type="ECO:0000313" key="6">
    <source>
        <dbReference type="Proteomes" id="UP000309676"/>
    </source>
</evidence>
<keyword evidence="2" id="KW-0238">DNA-binding</keyword>
<dbReference type="PRINTS" id="PR00032">
    <property type="entry name" value="HTHARAC"/>
</dbReference>
<dbReference type="PROSITE" id="PS00041">
    <property type="entry name" value="HTH_ARAC_FAMILY_1"/>
    <property type="match status" value="1"/>
</dbReference>
<dbReference type="RefSeq" id="WP_138195306.1">
    <property type="nucleotide sequence ID" value="NZ_VCIW01000010.1"/>
</dbReference>
<accession>A0A5R9GD60</accession>
<dbReference type="PROSITE" id="PS01124">
    <property type="entry name" value="HTH_ARAC_FAMILY_2"/>
    <property type="match status" value="1"/>
</dbReference>
<feature type="domain" description="HTH araC/xylS-type" evidence="4">
    <location>
        <begin position="162"/>
        <end position="260"/>
    </location>
</feature>
<dbReference type="GO" id="GO:0003700">
    <property type="term" value="F:DNA-binding transcription factor activity"/>
    <property type="evidence" value="ECO:0007669"/>
    <property type="project" value="InterPro"/>
</dbReference>
<dbReference type="InterPro" id="IPR020449">
    <property type="entry name" value="Tscrpt_reg_AraC-type_HTH"/>
</dbReference>
<dbReference type="Gene3D" id="1.10.10.60">
    <property type="entry name" value="Homeodomain-like"/>
    <property type="match status" value="1"/>
</dbReference>
<evidence type="ECO:0000259" key="4">
    <source>
        <dbReference type="PROSITE" id="PS01124"/>
    </source>
</evidence>
<dbReference type="SUPFAM" id="SSF46689">
    <property type="entry name" value="Homeodomain-like"/>
    <property type="match status" value="2"/>
</dbReference>
<keyword evidence="6" id="KW-1185">Reference proteome</keyword>
<name>A0A5R9GD60_9BACL</name>
<evidence type="ECO:0000256" key="1">
    <source>
        <dbReference type="ARBA" id="ARBA00023015"/>
    </source>
</evidence>
<evidence type="ECO:0000256" key="3">
    <source>
        <dbReference type="ARBA" id="ARBA00023163"/>
    </source>
</evidence>
<dbReference type="GO" id="GO:0043565">
    <property type="term" value="F:sequence-specific DNA binding"/>
    <property type="evidence" value="ECO:0007669"/>
    <property type="project" value="InterPro"/>
</dbReference>
<dbReference type="InterPro" id="IPR050204">
    <property type="entry name" value="AraC_XylS_family_regulators"/>
</dbReference>